<keyword evidence="1" id="KW-0472">Membrane</keyword>
<evidence type="ECO:0000313" key="4">
    <source>
        <dbReference type="Proteomes" id="UP000886523"/>
    </source>
</evidence>
<dbReference type="InterPro" id="IPR056144">
    <property type="entry name" value="DUF7727"/>
</dbReference>
<dbReference type="Proteomes" id="UP000886523">
    <property type="component" value="Unassembled WGS sequence"/>
</dbReference>
<keyword evidence="4" id="KW-1185">Reference proteome</keyword>
<gene>
    <name evidence="3" type="ORF">BS47DRAFT_1297679</name>
</gene>
<keyword evidence="1" id="KW-1133">Transmembrane helix</keyword>
<dbReference type="PANTHER" id="PTHR40629">
    <property type="entry name" value="PRO41 PROTEIN"/>
    <property type="match status" value="1"/>
</dbReference>
<dbReference type="AlphaFoldDB" id="A0A9P6AV23"/>
<comment type="caution">
    <text evidence="3">The sequence shown here is derived from an EMBL/GenBank/DDBJ whole genome shotgun (WGS) entry which is preliminary data.</text>
</comment>
<evidence type="ECO:0000259" key="2">
    <source>
        <dbReference type="Pfam" id="PF24853"/>
    </source>
</evidence>
<sequence length="165" mass="18659">MGRFIWHDWARFVAISASVYLIWAAIWGILYRKFFFDFIDHTYTSGTPPLPAKCPVQAILEFIVRVPVVQVVAMIMGFVTLAFEYPAPFLKGTFMQRNFTFKTVFLVFQAMTSVLFYQGTNAFLWSLIAAVGYTRAVMLGEVMSLEESQDKITTAWAGAALTAQP</sequence>
<organism evidence="3 4">
    <name type="scientific">Hydnum rufescens UP504</name>
    <dbReference type="NCBI Taxonomy" id="1448309"/>
    <lineage>
        <taxon>Eukaryota</taxon>
        <taxon>Fungi</taxon>
        <taxon>Dikarya</taxon>
        <taxon>Basidiomycota</taxon>
        <taxon>Agaricomycotina</taxon>
        <taxon>Agaricomycetes</taxon>
        <taxon>Cantharellales</taxon>
        <taxon>Hydnaceae</taxon>
        <taxon>Hydnum</taxon>
    </lineage>
</organism>
<feature type="domain" description="DUF7727" evidence="2">
    <location>
        <begin position="1"/>
        <end position="141"/>
    </location>
</feature>
<protein>
    <recommendedName>
        <fullName evidence="2">DUF7727 domain-containing protein</fullName>
    </recommendedName>
</protein>
<feature type="transmembrane region" description="Helical" evidence="1">
    <location>
        <begin position="68"/>
        <end position="87"/>
    </location>
</feature>
<dbReference type="Pfam" id="PF24853">
    <property type="entry name" value="DUF7727"/>
    <property type="match status" value="1"/>
</dbReference>
<evidence type="ECO:0000256" key="1">
    <source>
        <dbReference type="SAM" id="Phobius"/>
    </source>
</evidence>
<dbReference type="EMBL" id="MU128986">
    <property type="protein sequence ID" value="KAF9512471.1"/>
    <property type="molecule type" value="Genomic_DNA"/>
</dbReference>
<feature type="transmembrane region" description="Helical" evidence="1">
    <location>
        <begin position="12"/>
        <end position="30"/>
    </location>
</feature>
<reference evidence="3" key="1">
    <citation type="journal article" date="2020" name="Nat. Commun.">
        <title>Large-scale genome sequencing of mycorrhizal fungi provides insights into the early evolution of symbiotic traits.</title>
        <authorList>
            <person name="Miyauchi S."/>
            <person name="Kiss E."/>
            <person name="Kuo A."/>
            <person name="Drula E."/>
            <person name="Kohler A."/>
            <person name="Sanchez-Garcia M."/>
            <person name="Morin E."/>
            <person name="Andreopoulos B."/>
            <person name="Barry K.W."/>
            <person name="Bonito G."/>
            <person name="Buee M."/>
            <person name="Carver A."/>
            <person name="Chen C."/>
            <person name="Cichocki N."/>
            <person name="Clum A."/>
            <person name="Culley D."/>
            <person name="Crous P.W."/>
            <person name="Fauchery L."/>
            <person name="Girlanda M."/>
            <person name="Hayes R.D."/>
            <person name="Keri Z."/>
            <person name="LaButti K."/>
            <person name="Lipzen A."/>
            <person name="Lombard V."/>
            <person name="Magnuson J."/>
            <person name="Maillard F."/>
            <person name="Murat C."/>
            <person name="Nolan M."/>
            <person name="Ohm R.A."/>
            <person name="Pangilinan J."/>
            <person name="Pereira M.F."/>
            <person name="Perotto S."/>
            <person name="Peter M."/>
            <person name="Pfister S."/>
            <person name="Riley R."/>
            <person name="Sitrit Y."/>
            <person name="Stielow J.B."/>
            <person name="Szollosi G."/>
            <person name="Zifcakova L."/>
            <person name="Stursova M."/>
            <person name="Spatafora J.W."/>
            <person name="Tedersoo L."/>
            <person name="Vaario L.M."/>
            <person name="Yamada A."/>
            <person name="Yan M."/>
            <person name="Wang P."/>
            <person name="Xu J."/>
            <person name="Bruns T."/>
            <person name="Baldrian P."/>
            <person name="Vilgalys R."/>
            <person name="Dunand C."/>
            <person name="Henrissat B."/>
            <person name="Grigoriev I.V."/>
            <person name="Hibbett D."/>
            <person name="Nagy L.G."/>
            <person name="Martin F.M."/>
        </authorList>
    </citation>
    <scope>NUCLEOTIDE SEQUENCE</scope>
    <source>
        <strain evidence="3">UP504</strain>
    </source>
</reference>
<feature type="transmembrane region" description="Helical" evidence="1">
    <location>
        <begin position="99"/>
        <end position="117"/>
    </location>
</feature>
<keyword evidence="1" id="KW-0812">Transmembrane</keyword>
<proteinExistence type="predicted"/>
<name>A0A9P6AV23_9AGAM</name>
<accession>A0A9P6AV23</accession>
<evidence type="ECO:0000313" key="3">
    <source>
        <dbReference type="EMBL" id="KAF9512471.1"/>
    </source>
</evidence>
<dbReference type="OrthoDB" id="2110422at2759"/>
<dbReference type="PANTHER" id="PTHR40629:SF1">
    <property type="entry name" value="PRO41 PROTEIN"/>
    <property type="match status" value="1"/>
</dbReference>